<dbReference type="AlphaFoldDB" id="A4CKK1"/>
<dbReference type="eggNOG" id="COG5495">
    <property type="taxonomic scope" value="Bacteria"/>
</dbReference>
<proteinExistence type="predicted"/>
<dbReference type="Pfam" id="PF10728">
    <property type="entry name" value="DUF2520"/>
    <property type="match status" value="1"/>
</dbReference>
<dbReference type="Gene3D" id="1.10.1040.20">
    <property type="entry name" value="ProC-like, C-terminal domain"/>
    <property type="match status" value="1"/>
</dbReference>
<dbReference type="InterPro" id="IPR036291">
    <property type="entry name" value="NAD(P)-bd_dom_sf"/>
</dbReference>
<dbReference type="Proteomes" id="UP000009049">
    <property type="component" value="Chromosome"/>
</dbReference>
<evidence type="ECO:0000259" key="1">
    <source>
        <dbReference type="Pfam" id="PF10728"/>
    </source>
</evidence>
<gene>
    <name evidence="2" type="ordered locus">RB2501_13769</name>
</gene>
<evidence type="ECO:0000313" key="2">
    <source>
        <dbReference type="EMBL" id="EAR15400.1"/>
    </source>
</evidence>
<protein>
    <recommendedName>
        <fullName evidence="1">DUF2520 domain-containing protein</fullName>
    </recommendedName>
</protein>
<evidence type="ECO:0000313" key="3">
    <source>
        <dbReference type="Proteomes" id="UP000009049"/>
    </source>
</evidence>
<name>A4CKK1_ROBBH</name>
<dbReference type="Gene3D" id="3.40.50.720">
    <property type="entry name" value="NAD(P)-binding Rossmann-like Domain"/>
    <property type="match status" value="1"/>
</dbReference>
<dbReference type="PANTHER" id="PTHR40459:SF1">
    <property type="entry name" value="CONSERVED HYPOTHETICAL ALANINE AND LEUCINE RICH PROTEIN"/>
    <property type="match status" value="1"/>
</dbReference>
<organism evidence="2 3">
    <name type="scientific">Robiginitalea biformata (strain ATCC BAA-864 / DSM 15991 / KCTC 12146 / HTCC2501)</name>
    <dbReference type="NCBI Taxonomy" id="313596"/>
    <lineage>
        <taxon>Bacteria</taxon>
        <taxon>Pseudomonadati</taxon>
        <taxon>Bacteroidota</taxon>
        <taxon>Flavobacteriia</taxon>
        <taxon>Flavobacteriales</taxon>
        <taxon>Flavobacteriaceae</taxon>
        <taxon>Robiginitalea</taxon>
    </lineage>
</organism>
<dbReference type="STRING" id="313596.RB2501_13769"/>
<dbReference type="SUPFAM" id="SSF48179">
    <property type="entry name" value="6-phosphogluconate dehydrogenase C-terminal domain-like"/>
    <property type="match status" value="1"/>
</dbReference>
<keyword evidence="3" id="KW-1185">Reference proteome</keyword>
<dbReference type="SUPFAM" id="SSF51735">
    <property type="entry name" value="NAD(P)-binding Rossmann-fold domains"/>
    <property type="match status" value="1"/>
</dbReference>
<dbReference type="EMBL" id="CP001712">
    <property type="protein sequence ID" value="EAR15400.1"/>
    <property type="molecule type" value="Genomic_DNA"/>
</dbReference>
<dbReference type="KEGG" id="rbi:RB2501_13769"/>
<reference evidence="2 3" key="1">
    <citation type="journal article" date="2009" name="J. Bacteriol.">
        <title>Complete genome sequence of Robiginitalea biformata HTCC2501.</title>
        <authorList>
            <person name="Oh H.M."/>
            <person name="Giovannoni S.J."/>
            <person name="Lee K."/>
            <person name="Ferriera S."/>
            <person name="Johnson J."/>
            <person name="Cho J.C."/>
        </authorList>
    </citation>
    <scope>NUCLEOTIDE SEQUENCE [LARGE SCALE GENOMIC DNA]</scope>
    <source>
        <strain evidence="3">ATCC BAA-864 / HTCC2501 / KCTC 12146</strain>
    </source>
</reference>
<dbReference type="InterPro" id="IPR008927">
    <property type="entry name" value="6-PGluconate_DH-like_C_sf"/>
</dbReference>
<dbReference type="InterPro" id="IPR037108">
    <property type="entry name" value="TM1727-like_C_sf"/>
</dbReference>
<dbReference type="HOGENOM" id="CLU_055635_1_1_10"/>
<feature type="domain" description="DUF2520" evidence="1">
    <location>
        <begin position="123"/>
        <end position="245"/>
    </location>
</feature>
<sequence length="254" mass="26849">MIRILLIGSGNLAYRLSGALEQSKGVRLVGLRARDPEKLSGFPGAAPRSGLDEPAPDADICLLAVADRAIGDVAAGLKGSPALVVHCSGAQPLATLKGTSRHGVFYPLQTFSRDREVSLAGIPVLTEAGRPEDLALLNKLANAMGCSPQPANSDKRLALHLAAVFVNNFTNHMVYLGESVASGSGLDKDLLRPLLRETLAKLESLGPREAQTGPARRGDTATLAKHRELLRGKPAAAIYDQITESIISTYETEL</sequence>
<accession>A4CKK1</accession>
<dbReference type="InterPro" id="IPR018931">
    <property type="entry name" value="DUF2520"/>
</dbReference>
<dbReference type="PANTHER" id="PTHR40459">
    <property type="entry name" value="CONSERVED HYPOTHETICAL ALANINE AND LEUCINE RICH PROTEIN"/>
    <property type="match status" value="1"/>
</dbReference>